<name>A0A075JMJ7_9MICO</name>
<dbReference type="OrthoDB" id="4775568at2"/>
<dbReference type="Proteomes" id="UP000027986">
    <property type="component" value="Chromosome"/>
</dbReference>
<keyword evidence="2" id="KW-0472">Membrane</keyword>
<proteinExistence type="predicted"/>
<sequence length="256" mass="27724">MSIALILWAVWAVSILASPMRSGSVADAASALQRHDDVHWLVVQRPSDDGPSGHFTPGLADPLSQEWQDSRFTTPRENGGDGAGTLSSTQEQQIAWSDSSGLHVTRDFSVTGWRTAEDGWPDPASSPSAALYRSLAAQAASTRVTTVRALTPLGTISYADGSGTVETYGVVMLLSVLIALGSLYARQPRFGTRWSWFWIFGCPMGVGLVWYLMREGWFGRSTAPAPDQRRSGFAGFAAFVGISWVLGSLVHAWLFR</sequence>
<dbReference type="HOGENOM" id="CLU_1084716_0_0_11"/>
<dbReference type="EMBL" id="CP008889">
    <property type="protein sequence ID" value="AIF41378.1"/>
    <property type="molecule type" value="Genomic_DNA"/>
</dbReference>
<accession>A0A075JMJ7</accession>
<keyword evidence="2" id="KW-0812">Transmembrane</keyword>
<protein>
    <submittedName>
        <fullName evidence="3">Uncharacterized protein</fullName>
    </submittedName>
</protein>
<evidence type="ECO:0000313" key="4">
    <source>
        <dbReference type="Proteomes" id="UP000027986"/>
    </source>
</evidence>
<keyword evidence="4" id="KW-1185">Reference proteome</keyword>
<gene>
    <name evidence="3" type="ORF">HX89_10990</name>
</gene>
<evidence type="ECO:0000313" key="3">
    <source>
        <dbReference type="EMBL" id="AIF41378.1"/>
    </source>
</evidence>
<feature type="transmembrane region" description="Helical" evidence="2">
    <location>
        <begin position="233"/>
        <end position="255"/>
    </location>
</feature>
<dbReference type="RefSeq" id="WP_038569121.1">
    <property type="nucleotide sequence ID" value="NZ_CP008889.1"/>
</dbReference>
<feature type="transmembrane region" description="Helical" evidence="2">
    <location>
        <begin position="196"/>
        <end position="213"/>
    </location>
</feature>
<feature type="transmembrane region" description="Helical" evidence="2">
    <location>
        <begin position="167"/>
        <end position="184"/>
    </location>
</feature>
<organism evidence="3 4">
    <name type="scientific">Dermacoccus nishinomiyaensis</name>
    <dbReference type="NCBI Taxonomy" id="1274"/>
    <lineage>
        <taxon>Bacteria</taxon>
        <taxon>Bacillati</taxon>
        <taxon>Actinomycetota</taxon>
        <taxon>Actinomycetes</taxon>
        <taxon>Micrococcales</taxon>
        <taxon>Dermacoccaceae</taxon>
        <taxon>Dermacoccus</taxon>
    </lineage>
</organism>
<dbReference type="KEGG" id="dni:HX89_10990"/>
<feature type="region of interest" description="Disordered" evidence="1">
    <location>
        <begin position="71"/>
        <end position="90"/>
    </location>
</feature>
<dbReference type="AlphaFoldDB" id="A0A075JMJ7"/>
<feature type="region of interest" description="Disordered" evidence="1">
    <location>
        <begin position="45"/>
        <end position="66"/>
    </location>
</feature>
<keyword evidence="2" id="KW-1133">Transmembrane helix</keyword>
<dbReference type="GeneID" id="41841623"/>
<evidence type="ECO:0000256" key="1">
    <source>
        <dbReference type="SAM" id="MobiDB-lite"/>
    </source>
</evidence>
<reference evidence="3 4" key="1">
    <citation type="submission" date="2014-07" db="EMBL/GenBank/DDBJ databases">
        <title>Genome Sequencing of Dermacoccus nishinomiyaensis.</title>
        <authorList>
            <person name="Hong K.W."/>
            <person name="Chan K.G."/>
        </authorList>
    </citation>
    <scope>NUCLEOTIDE SEQUENCE [LARGE SCALE GENOMIC DNA]</scope>
    <source>
        <strain evidence="3 4">M25</strain>
    </source>
</reference>
<evidence type="ECO:0000256" key="2">
    <source>
        <dbReference type="SAM" id="Phobius"/>
    </source>
</evidence>